<accession>A0A0N1PAE3</accession>
<dbReference type="VEuPathDB" id="TriTrypDB:Lsey_0388_0060"/>
<proteinExistence type="predicted"/>
<sequence>MGVQHALRPLHRSLFALLACPIRIFPWRGVLPLRRMHRRAYNFSVSPCHPFHASASLRLFFAIFGFTGHCRSHVTVEKSDVDGTTATAAGRSAKQHRSVRKLLILWQSRHSARRSGPLHVHCCTRHRVALLDSTYARQQVTGCCHYLYYHWYLHRLRMPTKQACHFKPLFMLLISFMYAFTSASVRALRACCLQTGRVTSVSGKSKLKAALSARFPSLLFAFDTRPHSSQADVVILHGGSQRRKGLGAGPLLTLQGPVNATPSQFLT</sequence>
<organism evidence="1 2">
    <name type="scientific">Leptomonas seymouri</name>
    <dbReference type="NCBI Taxonomy" id="5684"/>
    <lineage>
        <taxon>Eukaryota</taxon>
        <taxon>Discoba</taxon>
        <taxon>Euglenozoa</taxon>
        <taxon>Kinetoplastea</taxon>
        <taxon>Metakinetoplastina</taxon>
        <taxon>Trypanosomatida</taxon>
        <taxon>Trypanosomatidae</taxon>
        <taxon>Leishmaniinae</taxon>
        <taxon>Leptomonas</taxon>
    </lineage>
</organism>
<name>A0A0N1PAE3_LEPSE</name>
<keyword evidence="2" id="KW-1185">Reference proteome</keyword>
<dbReference type="Proteomes" id="UP000038009">
    <property type="component" value="Unassembled WGS sequence"/>
</dbReference>
<comment type="caution">
    <text evidence="1">The sequence shown here is derived from an EMBL/GenBank/DDBJ whole genome shotgun (WGS) entry which is preliminary data.</text>
</comment>
<gene>
    <name evidence="1" type="ORF">ABL78_7610</name>
</gene>
<evidence type="ECO:0000313" key="2">
    <source>
        <dbReference type="Proteomes" id="UP000038009"/>
    </source>
</evidence>
<reference evidence="1 2" key="1">
    <citation type="journal article" date="2015" name="PLoS Pathog.">
        <title>Leptomonas seymouri: Adaptations to the Dixenous Life Cycle Analyzed by Genome Sequencing, Transcriptome Profiling and Co-infection with Leishmania donovani.</title>
        <authorList>
            <person name="Kraeva N."/>
            <person name="Butenko A."/>
            <person name="Hlavacova J."/>
            <person name="Kostygov A."/>
            <person name="Myskova J."/>
            <person name="Grybchuk D."/>
            <person name="Lestinova T."/>
            <person name="Votypka J."/>
            <person name="Volf P."/>
            <person name="Opperdoes F."/>
            <person name="Flegontov P."/>
            <person name="Lukes J."/>
            <person name="Yurchenko V."/>
        </authorList>
    </citation>
    <scope>NUCLEOTIDE SEQUENCE [LARGE SCALE GENOMIC DNA]</scope>
    <source>
        <strain evidence="1 2">ATCC 30220</strain>
    </source>
</reference>
<protein>
    <submittedName>
        <fullName evidence="1">Uncharacterized protein</fullName>
    </submittedName>
</protein>
<dbReference type="EMBL" id="LJSK01000388">
    <property type="protein sequence ID" value="KPI83362.1"/>
    <property type="molecule type" value="Genomic_DNA"/>
</dbReference>
<evidence type="ECO:0000313" key="1">
    <source>
        <dbReference type="EMBL" id="KPI83362.1"/>
    </source>
</evidence>
<dbReference type="AlphaFoldDB" id="A0A0N1PAE3"/>